<sequence length="64" mass="7654">MEDKQEEILEVKKEIKKEKTSIVKILVGLIIKLFPYILGTITAYFIMKDRINESIREIWIILFK</sequence>
<name>A0ABX7CIT1_9FUSO</name>
<evidence type="ECO:0000313" key="3">
    <source>
        <dbReference type="Proteomes" id="UP000595375"/>
    </source>
</evidence>
<keyword evidence="1" id="KW-0472">Membrane</keyword>
<reference evidence="2 3" key="1">
    <citation type="submission" date="2021-01" db="EMBL/GenBank/DDBJ databases">
        <title>FDA dAtabase for Regulatory Grade micrObial Sequences (FDA-ARGOS): Supporting development and validation of Infectious Disease Dx tests.</title>
        <authorList>
            <person name="Sproer C."/>
            <person name="Gronow S."/>
            <person name="Severitt S."/>
            <person name="Schroder I."/>
            <person name="Tallon L."/>
            <person name="Sadzewicz L."/>
            <person name="Zhao X."/>
            <person name="Boylan J."/>
            <person name="Ott S."/>
            <person name="Bowen H."/>
            <person name="Vavikolanu K."/>
            <person name="Mehta A."/>
            <person name="Aluvathingal J."/>
            <person name="Nadendla S."/>
            <person name="Lowell S."/>
            <person name="Myers T."/>
            <person name="Yan Y."/>
            <person name="Sichtig H."/>
        </authorList>
    </citation>
    <scope>NUCLEOTIDE SEQUENCE [LARGE SCALE GENOMIC DNA]</scope>
    <source>
        <strain evidence="2 3">FDAARGOS_1126</strain>
    </source>
</reference>
<protein>
    <submittedName>
        <fullName evidence="2">Uncharacterized protein</fullName>
    </submittedName>
</protein>
<keyword evidence="1" id="KW-1133">Transmembrane helix</keyword>
<organism evidence="2 3">
    <name type="scientific">Fusobacterium canifelinum</name>
    <dbReference type="NCBI Taxonomy" id="285729"/>
    <lineage>
        <taxon>Bacteria</taxon>
        <taxon>Fusobacteriati</taxon>
        <taxon>Fusobacteriota</taxon>
        <taxon>Fusobacteriia</taxon>
        <taxon>Fusobacteriales</taxon>
        <taxon>Fusobacteriaceae</taxon>
        <taxon>Fusobacterium</taxon>
    </lineage>
</organism>
<proteinExistence type="predicted"/>
<dbReference type="Proteomes" id="UP000595375">
    <property type="component" value="Chromosome"/>
</dbReference>
<keyword evidence="1" id="KW-0812">Transmembrane</keyword>
<accession>A0ABX7CIT1</accession>
<keyword evidence="3" id="KW-1185">Reference proteome</keyword>
<dbReference type="EMBL" id="CP068114">
    <property type="protein sequence ID" value="QQS88482.1"/>
    <property type="molecule type" value="Genomic_DNA"/>
</dbReference>
<evidence type="ECO:0000313" key="2">
    <source>
        <dbReference type="EMBL" id="QQS88482.1"/>
    </source>
</evidence>
<evidence type="ECO:0000256" key="1">
    <source>
        <dbReference type="SAM" id="Phobius"/>
    </source>
</evidence>
<dbReference type="RefSeq" id="WP_201627827.1">
    <property type="nucleotide sequence ID" value="NZ_CP068114.1"/>
</dbReference>
<feature type="transmembrane region" description="Helical" evidence="1">
    <location>
        <begin position="21"/>
        <end position="47"/>
    </location>
</feature>
<gene>
    <name evidence="2" type="ORF">I6I83_04935</name>
</gene>